<reference evidence="3" key="1">
    <citation type="submission" date="2017-09" db="EMBL/GenBank/DDBJ databases">
        <title>Depth-based differentiation of microbial function through sediment-hosted aquifers and enrichment of novel symbionts in the deep terrestrial subsurface.</title>
        <authorList>
            <person name="Probst A.J."/>
            <person name="Ladd B."/>
            <person name="Jarett J.K."/>
            <person name="Geller-Mcgrath D.E."/>
            <person name="Sieber C.M.K."/>
            <person name="Emerson J.B."/>
            <person name="Anantharaman K."/>
            <person name="Thomas B.C."/>
            <person name="Malmstrom R."/>
            <person name="Stieglmeier M."/>
            <person name="Klingl A."/>
            <person name="Woyke T."/>
            <person name="Ryan C.M."/>
            <person name="Banfield J.F."/>
        </authorList>
    </citation>
    <scope>NUCLEOTIDE SEQUENCE [LARGE SCALE GENOMIC DNA]</scope>
</reference>
<organism evidence="2 3">
    <name type="scientific">candidate division WWE3 bacterium CG08_land_8_20_14_0_20_43_13</name>
    <dbReference type="NCBI Taxonomy" id="1975087"/>
    <lineage>
        <taxon>Bacteria</taxon>
        <taxon>Katanobacteria</taxon>
    </lineage>
</organism>
<evidence type="ECO:0000313" key="2">
    <source>
        <dbReference type="EMBL" id="PIS20834.1"/>
    </source>
</evidence>
<gene>
    <name evidence="2" type="ORF">COT52_01750</name>
</gene>
<dbReference type="AlphaFoldDB" id="A0A2H0X7E0"/>
<dbReference type="InterPro" id="IPR036397">
    <property type="entry name" value="RNaseH_sf"/>
</dbReference>
<dbReference type="Pfam" id="PF13456">
    <property type="entry name" value="RVT_3"/>
    <property type="match status" value="1"/>
</dbReference>
<dbReference type="GO" id="GO:0003676">
    <property type="term" value="F:nucleic acid binding"/>
    <property type="evidence" value="ECO:0007669"/>
    <property type="project" value="InterPro"/>
</dbReference>
<evidence type="ECO:0000259" key="1">
    <source>
        <dbReference type="PROSITE" id="PS50879"/>
    </source>
</evidence>
<dbReference type="PROSITE" id="PS50879">
    <property type="entry name" value="RNASE_H_1"/>
    <property type="match status" value="1"/>
</dbReference>
<dbReference type="GO" id="GO:0004523">
    <property type="term" value="F:RNA-DNA hybrid ribonuclease activity"/>
    <property type="evidence" value="ECO:0007669"/>
    <property type="project" value="InterPro"/>
</dbReference>
<dbReference type="PANTHER" id="PTHR46387:SF2">
    <property type="entry name" value="RIBONUCLEASE HI"/>
    <property type="match status" value="1"/>
</dbReference>
<comment type="caution">
    <text evidence="2">The sequence shown here is derived from an EMBL/GenBank/DDBJ whole genome shotgun (WGS) entry which is preliminary data.</text>
</comment>
<dbReference type="EMBL" id="PEYW01000026">
    <property type="protein sequence ID" value="PIS20834.1"/>
    <property type="molecule type" value="Genomic_DNA"/>
</dbReference>
<dbReference type="InterPro" id="IPR012337">
    <property type="entry name" value="RNaseH-like_sf"/>
</dbReference>
<dbReference type="InterPro" id="IPR002156">
    <property type="entry name" value="RNaseH_domain"/>
</dbReference>
<accession>A0A2H0X7E0</accession>
<dbReference type="Gene3D" id="3.30.420.10">
    <property type="entry name" value="Ribonuclease H-like superfamily/Ribonuclease H"/>
    <property type="match status" value="1"/>
</dbReference>
<dbReference type="PANTHER" id="PTHR46387">
    <property type="entry name" value="POLYNUCLEOTIDYL TRANSFERASE, RIBONUCLEASE H-LIKE SUPERFAMILY PROTEIN"/>
    <property type="match status" value="1"/>
</dbReference>
<protein>
    <submittedName>
        <fullName evidence="2">Ribonuclease H</fullName>
    </submittedName>
</protein>
<proteinExistence type="predicted"/>
<name>A0A2H0X7E0_UNCKA</name>
<feature type="domain" description="RNase H type-1" evidence="1">
    <location>
        <begin position="1"/>
        <end position="130"/>
    </location>
</feature>
<sequence>MYSSLDLYTDGGSRSNPGPAAIGGVLLEGGKVLAEFSHYIGNATNNIAEYKALIAGLKLAQGKTENLRVFLDSQLVVRQLNGEYRVKEPHLKPLAKEILSLIQSYSSATLTHVPREENKRADTLVNKALDAYSG</sequence>
<evidence type="ECO:0000313" key="3">
    <source>
        <dbReference type="Proteomes" id="UP000231414"/>
    </source>
</evidence>
<dbReference type="SUPFAM" id="SSF53098">
    <property type="entry name" value="Ribonuclease H-like"/>
    <property type="match status" value="1"/>
</dbReference>
<dbReference type="CDD" id="cd09279">
    <property type="entry name" value="RNase_HI_like"/>
    <property type="match status" value="1"/>
</dbReference>
<dbReference type="Proteomes" id="UP000231414">
    <property type="component" value="Unassembled WGS sequence"/>
</dbReference>